<dbReference type="GO" id="GO:0004113">
    <property type="term" value="F:2',3'-cyclic-nucleotide 3'-phosphodiesterase activity"/>
    <property type="evidence" value="ECO:0007669"/>
    <property type="project" value="InterPro"/>
</dbReference>
<reference evidence="4 5" key="2">
    <citation type="submission" date="2018-02" db="EMBL/GenBank/DDBJ databases">
        <title>Subsurface microbial communities from deep shales in Ohio and West Virginia, USA.</title>
        <authorList>
            <person name="Wrighton K."/>
        </authorList>
    </citation>
    <scope>NUCLEOTIDE SEQUENCE [LARGE SCALE GENOMIC DNA]</scope>
    <source>
        <strain evidence="4 5">UTICA-S1B9</strain>
    </source>
</reference>
<dbReference type="NCBIfam" id="TIGR02258">
    <property type="entry name" value="2_5_ligase"/>
    <property type="match status" value="1"/>
</dbReference>
<keyword evidence="1 2" id="KW-0378">Hydrolase</keyword>
<dbReference type="GO" id="GO:0008664">
    <property type="term" value="F:RNA 2',3'-cyclic 3'-phosphodiesterase activity"/>
    <property type="evidence" value="ECO:0007669"/>
    <property type="project" value="UniProtKB-EC"/>
</dbReference>
<proteinExistence type="inferred from homology"/>
<evidence type="ECO:0000313" key="3">
    <source>
        <dbReference type="EMBL" id="PPK50633.1"/>
    </source>
</evidence>
<evidence type="ECO:0000256" key="1">
    <source>
        <dbReference type="ARBA" id="ARBA00022801"/>
    </source>
</evidence>
<gene>
    <name evidence="4" type="ORF">B0H24_102124</name>
    <name evidence="3" type="ORF">BY455_12224</name>
</gene>
<comment type="caution">
    <text evidence="4">The sequence shown here is derived from an EMBL/GenBank/DDBJ whole genome shotgun (WGS) entry which is preliminary data.</text>
</comment>
<dbReference type="Pfam" id="PF13563">
    <property type="entry name" value="2_5_RNA_ligase2"/>
    <property type="match status" value="1"/>
</dbReference>
<keyword evidence="4" id="KW-0436">Ligase</keyword>
<reference evidence="3 6" key="1">
    <citation type="submission" date="2018-02" db="EMBL/GenBank/DDBJ databases">
        <title>Deep subsurface shale carbon reservoir microbial communities from Ohio and West Virginia, USA.</title>
        <authorList>
            <person name="Wrighton K."/>
        </authorList>
    </citation>
    <scope>NUCLEOTIDE SEQUENCE [LARGE SCALE GENOMIC DNA]</scope>
    <source>
        <strain evidence="3 6">UTICA-S1B6</strain>
    </source>
</reference>
<dbReference type="PANTHER" id="PTHR35561">
    <property type="entry name" value="RNA 2',3'-CYCLIC PHOSPHODIESTERASE"/>
    <property type="match status" value="1"/>
</dbReference>
<dbReference type="InterPro" id="IPR004175">
    <property type="entry name" value="RNA_CPDase"/>
</dbReference>
<dbReference type="SUPFAM" id="SSF55144">
    <property type="entry name" value="LigT-like"/>
    <property type="match status" value="1"/>
</dbReference>
<feature type="short sequence motif" description="HXTX 2" evidence="2">
    <location>
        <begin position="121"/>
        <end position="124"/>
    </location>
</feature>
<dbReference type="EMBL" id="PTIU01000021">
    <property type="protein sequence ID" value="PPK53971.1"/>
    <property type="molecule type" value="Genomic_DNA"/>
</dbReference>
<dbReference type="RefSeq" id="WP_104416778.1">
    <property type="nucleotide sequence ID" value="NZ_PTIT01000022.1"/>
</dbReference>
<comment type="catalytic activity">
    <reaction evidence="2">
        <text>a 3'-end 2',3'-cyclophospho-ribonucleotide-RNA + H2O = a 3'-end 2'-phospho-ribonucleotide-RNA + H(+)</text>
        <dbReference type="Rhea" id="RHEA:11828"/>
        <dbReference type="Rhea" id="RHEA-COMP:10464"/>
        <dbReference type="Rhea" id="RHEA-COMP:17353"/>
        <dbReference type="ChEBI" id="CHEBI:15377"/>
        <dbReference type="ChEBI" id="CHEBI:15378"/>
        <dbReference type="ChEBI" id="CHEBI:83064"/>
        <dbReference type="ChEBI" id="CHEBI:173113"/>
        <dbReference type="EC" id="3.1.4.58"/>
    </reaction>
</comment>
<dbReference type="InterPro" id="IPR009097">
    <property type="entry name" value="Cyclic_Pdiesterase"/>
</dbReference>
<accession>A0A2S6G4C7</accession>
<evidence type="ECO:0000256" key="2">
    <source>
        <dbReference type="HAMAP-Rule" id="MF_01940"/>
    </source>
</evidence>
<dbReference type="GO" id="GO:0016874">
    <property type="term" value="F:ligase activity"/>
    <property type="evidence" value="ECO:0007669"/>
    <property type="project" value="UniProtKB-KW"/>
</dbReference>
<dbReference type="HAMAP" id="MF_01940">
    <property type="entry name" value="RNA_CPDase"/>
    <property type="match status" value="1"/>
</dbReference>
<dbReference type="EMBL" id="PTIT01000022">
    <property type="protein sequence ID" value="PPK50633.1"/>
    <property type="molecule type" value="Genomic_DNA"/>
</dbReference>
<dbReference type="OrthoDB" id="7061261at2"/>
<name>A0A2S6G4C7_9GAMM</name>
<dbReference type="PANTHER" id="PTHR35561:SF1">
    <property type="entry name" value="RNA 2',3'-CYCLIC PHOSPHODIESTERASE"/>
    <property type="match status" value="1"/>
</dbReference>
<evidence type="ECO:0000313" key="5">
    <source>
        <dbReference type="Proteomes" id="UP000239446"/>
    </source>
</evidence>
<comment type="similarity">
    <text evidence="2">Belongs to the 2H phosphoesterase superfamily. ThpR family.</text>
</comment>
<dbReference type="EC" id="3.1.4.58" evidence="2"/>
<organism evidence="4 5">
    <name type="scientific">Marinobacter persicus</name>
    <dbReference type="NCBI Taxonomy" id="930118"/>
    <lineage>
        <taxon>Bacteria</taxon>
        <taxon>Pseudomonadati</taxon>
        <taxon>Pseudomonadota</taxon>
        <taxon>Gammaproteobacteria</taxon>
        <taxon>Pseudomonadales</taxon>
        <taxon>Marinobacteraceae</taxon>
        <taxon>Marinobacter</taxon>
    </lineage>
</organism>
<feature type="short sequence motif" description="HXTX 1" evidence="2">
    <location>
        <begin position="37"/>
        <end position="40"/>
    </location>
</feature>
<dbReference type="Gene3D" id="3.90.1140.10">
    <property type="entry name" value="Cyclic phosphodiesterase"/>
    <property type="match status" value="1"/>
</dbReference>
<evidence type="ECO:0000313" key="6">
    <source>
        <dbReference type="Proteomes" id="UP000239648"/>
    </source>
</evidence>
<dbReference type="AlphaFoldDB" id="A0A2S6G4C7"/>
<feature type="active site" description="Proton donor" evidence="2">
    <location>
        <position position="37"/>
    </location>
</feature>
<dbReference type="Proteomes" id="UP000239648">
    <property type="component" value="Unassembled WGS sequence"/>
</dbReference>
<dbReference type="Proteomes" id="UP000239446">
    <property type="component" value="Unassembled WGS sequence"/>
</dbReference>
<keyword evidence="6" id="KW-1185">Reference proteome</keyword>
<dbReference type="STRING" id="930118.SAMN05216429_10317"/>
<sequence>MPRVFFGLEVPDTVKKRLLALQGPVKGAKWQNRNQLHLTLAFLGTVNEESVPDLCQAAAGVEAPAFELLVAGLHTFGQAERPRNLWAGVSGDEALRDLQQQLASQLAEAGFESGHSGFQPHITIARFRKQPGSVAPLLDEHGDERFGPMPVTEFVLFESTPGHSGSVYTAIERFPLAGPLDETGTHDQ</sequence>
<feature type="active site" description="Proton acceptor" evidence="2">
    <location>
        <position position="121"/>
    </location>
</feature>
<protein>
    <recommendedName>
        <fullName evidence="2">RNA 2',3'-cyclic phosphodiesterase</fullName>
        <shortName evidence="2">RNA 2',3'-CPDase</shortName>
        <ecNumber evidence="2">3.1.4.58</ecNumber>
    </recommendedName>
</protein>
<comment type="function">
    <text evidence="2">Hydrolyzes RNA 2',3'-cyclic phosphodiester to an RNA 2'-phosphomonoester.</text>
</comment>
<evidence type="ECO:0000313" key="4">
    <source>
        <dbReference type="EMBL" id="PPK53971.1"/>
    </source>
</evidence>